<dbReference type="PANTHER" id="PTHR20883:SF48">
    <property type="entry name" value="ECTOINE DIOXYGENASE"/>
    <property type="match status" value="1"/>
</dbReference>
<evidence type="ECO:0000256" key="1">
    <source>
        <dbReference type="ARBA" id="ARBA00001954"/>
    </source>
</evidence>
<gene>
    <name evidence="2" type="ORF">JCM17846_12270</name>
</gene>
<dbReference type="GO" id="GO:0005506">
    <property type="term" value="F:iron ion binding"/>
    <property type="evidence" value="ECO:0007669"/>
    <property type="project" value="UniProtKB-ARBA"/>
</dbReference>
<comment type="cofactor">
    <cofactor evidence="1">
        <name>Fe(2+)</name>
        <dbReference type="ChEBI" id="CHEBI:29033"/>
    </cofactor>
</comment>
<dbReference type="Pfam" id="PF05721">
    <property type="entry name" value="PhyH"/>
    <property type="match status" value="1"/>
</dbReference>
<dbReference type="RefSeq" id="WP_042087222.1">
    <property type="nucleotide sequence ID" value="NZ_BKCN01000004.1"/>
</dbReference>
<dbReference type="Proteomes" id="UP000324996">
    <property type="component" value="Unassembled WGS sequence"/>
</dbReference>
<dbReference type="GO" id="GO:0016706">
    <property type="term" value="F:2-oxoglutarate-dependent dioxygenase activity"/>
    <property type="evidence" value="ECO:0007669"/>
    <property type="project" value="UniProtKB-ARBA"/>
</dbReference>
<dbReference type="AlphaFoldDB" id="A0A5A7N7C6"/>
<sequence>MTPFVPDPRNRDFIFPDRPTDGLTYLSPDQVQQFNEAGYIKLPKALGTDWLQRLMADIDPIEAGIGDTTLNLDGGRSFRYKADAISFARNLVVHSKAVRDLVTSPLFAAIGHDLIGPDLRLYWDQAVYKKPEKARIFPWHQDNGYTFTDPQPYITCWIALNDATRDNGCPWILPGIHRLGTLIHDSTPDGIRLRGADQPQIEDTAICVPAKAGDMVIFSSLTPHKTGANISNGIRKALIIQLMPDGLCFIEEDGKRIVKNDPVLNMLIPAHDKARA</sequence>
<dbReference type="SUPFAM" id="SSF51197">
    <property type="entry name" value="Clavaminate synthase-like"/>
    <property type="match status" value="1"/>
</dbReference>
<evidence type="ECO:0008006" key="4">
    <source>
        <dbReference type="Google" id="ProtNLM"/>
    </source>
</evidence>
<evidence type="ECO:0000313" key="2">
    <source>
        <dbReference type="EMBL" id="GER03545.1"/>
    </source>
</evidence>
<protein>
    <recommendedName>
        <fullName evidence="4">SnoK</fullName>
    </recommendedName>
</protein>
<dbReference type="InterPro" id="IPR008775">
    <property type="entry name" value="Phytyl_CoA_dOase-like"/>
</dbReference>
<comment type="caution">
    <text evidence="2">The sequence shown here is derived from an EMBL/GenBank/DDBJ whole genome shotgun (WGS) entry which is preliminary data.</text>
</comment>
<name>A0A5A7N7C6_9PROT</name>
<organism evidence="2 3">
    <name type="scientific">Iodidimonas nitroreducens</name>
    <dbReference type="NCBI Taxonomy" id="1236968"/>
    <lineage>
        <taxon>Bacteria</taxon>
        <taxon>Pseudomonadati</taxon>
        <taxon>Pseudomonadota</taxon>
        <taxon>Alphaproteobacteria</taxon>
        <taxon>Iodidimonadales</taxon>
        <taxon>Iodidimonadaceae</taxon>
        <taxon>Iodidimonas</taxon>
    </lineage>
</organism>
<dbReference type="Gene3D" id="2.60.120.620">
    <property type="entry name" value="q2cbj1_9rhob like domain"/>
    <property type="match status" value="1"/>
</dbReference>
<accession>A0A5A7N7C6</accession>
<evidence type="ECO:0000313" key="3">
    <source>
        <dbReference type="Proteomes" id="UP000324996"/>
    </source>
</evidence>
<keyword evidence="3" id="KW-1185">Reference proteome</keyword>
<dbReference type="EMBL" id="BKCN01000004">
    <property type="protein sequence ID" value="GER03545.1"/>
    <property type="molecule type" value="Genomic_DNA"/>
</dbReference>
<dbReference type="PANTHER" id="PTHR20883">
    <property type="entry name" value="PHYTANOYL-COA DIOXYGENASE DOMAIN CONTAINING 1"/>
    <property type="match status" value="1"/>
</dbReference>
<proteinExistence type="predicted"/>
<reference evidence="2 3" key="1">
    <citation type="submission" date="2019-09" db="EMBL/GenBank/DDBJ databases">
        <title>NBRP : Genome information of microbial organism related human and environment.</title>
        <authorList>
            <person name="Hattori M."/>
            <person name="Oshima K."/>
            <person name="Inaba H."/>
            <person name="Suda W."/>
            <person name="Sakamoto M."/>
            <person name="Iino T."/>
            <person name="Kitahara M."/>
            <person name="Oshida Y."/>
            <person name="Iida T."/>
            <person name="Kudo T."/>
            <person name="Itoh T."/>
            <person name="Ohkuma M."/>
        </authorList>
    </citation>
    <scope>NUCLEOTIDE SEQUENCE [LARGE SCALE GENOMIC DNA]</scope>
    <source>
        <strain evidence="2 3">Q-1</strain>
    </source>
</reference>